<dbReference type="PANTHER" id="PTHR11905:SF159">
    <property type="entry name" value="ADAM METALLOPROTEASE"/>
    <property type="match status" value="1"/>
</dbReference>
<keyword evidence="4" id="KW-1185">Reference proteome</keyword>
<dbReference type="OrthoDB" id="552437at2759"/>
<dbReference type="InterPro" id="IPR001762">
    <property type="entry name" value="Disintegrin_dom"/>
</dbReference>
<dbReference type="Gene3D" id="4.10.70.10">
    <property type="entry name" value="Disintegrin domain"/>
    <property type="match status" value="4"/>
</dbReference>
<dbReference type="KEGG" id="cvr:CHLNCDRAFT_141667"/>
<dbReference type="eggNOG" id="ENOG502SQGG">
    <property type="taxonomic scope" value="Eukaryota"/>
</dbReference>
<feature type="signal peptide" evidence="1">
    <location>
        <begin position="1"/>
        <end position="16"/>
    </location>
</feature>
<dbReference type="GeneID" id="17350325"/>
<protein>
    <recommendedName>
        <fullName evidence="2">Disintegrin domain-containing protein</fullName>
    </recommendedName>
</protein>
<evidence type="ECO:0000313" key="3">
    <source>
        <dbReference type="EMBL" id="EFN50872.1"/>
    </source>
</evidence>
<organism evidence="4">
    <name type="scientific">Chlorella variabilis</name>
    <name type="common">Green alga</name>
    <dbReference type="NCBI Taxonomy" id="554065"/>
    <lineage>
        <taxon>Eukaryota</taxon>
        <taxon>Viridiplantae</taxon>
        <taxon>Chlorophyta</taxon>
        <taxon>core chlorophytes</taxon>
        <taxon>Trebouxiophyceae</taxon>
        <taxon>Chlorellales</taxon>
        <taxon>Chlorellaceae</taxon>
        <taxon>Chlorella clade</taxon>
        <taxon>Chlorella</taxon>
    </lineage>
</organism>
<dbReference type="InterPro" id="IPR036436">
    <property type="entry name" value="Disintegrin_dom_sf"/>
</dbReference>
<dbReference type="RefSeq" id="XP_005842974.1">
    <property type="nucleotide sequence ID" value="XM_005842912.1"/>
</dbReference>
<sequence length="491" mass="49956">MAALALLLVCASFATAAPTFNGNGLGRMLLAPACQFSSASNCVKCAGKMLNATTSTYTVVIDVSSCKGAAVSWVCCRDAGCTVDACGGGGATKEAATDKCNEATSANYTVPYTATSINLQLHDGANAGNVVCSGSPSKTGAGTCCGGAGGGCDAPLHVSAYTIALSSCPDIRGPPVSNPPECQVDADCAGRTALNAGCGTAACNTTSGNCYSNPAPKAGNTCRASAGACDEPETCDGLSLTCPEDEFKPATHTCRASAGVCDEPEMCTGSTAACPEDQFKPATTECRASAGICDEPETCTGSTAACPEDQFKPATTECRASAGICDEPETCPGNAAACPEDEFKPATHTCRAATDKCDKPELCTGSSVSCPADEVLRDRAKGFKCGKTCFFCGIPEDLSYQQKLMDLTKPTKTTTGLGSCNMGACEDFIFLPASSPYCTGCVDNKLCPPNSAGKRQALSNIEHAVCNGDTGTWNCVNKQESPFAGPVCPPW</sequence>
<dbReference type="PANTHER" id="PTHR11905">
    <property type="entry name" value="ADAM A DISINTEGRIN AND METALLOPROTEASE DOMAIN"/>
    <property type="match status" value="1"/>
</dbReference>
<evidence type="ECO:0000259" key="2">
    <source>
        <dbReference type="PROSITE" id="PS50214"/>
    </source>
</evidence>
<dbReference type="Proteomes" id="UP000008141">
    <property type="component" value="Unassembled WGS sequence"/>
</dbReference>
<dbReference type="EMBL" id="GL433871">
    <property type="protein sequence ID" value="EFN50872.1"/>
    <property type="molecule type" value="Genomic_DNA"/>
</dbReference>
<evidence type="ECO:0000313" key="4">
    <source>
        <dbReference type="Proteomes" id="UP000008141"/>
    </source>
</evidence>
<dbReference type="SUPFAM" id="SSF57552">
    <property type="entry name" value="Blood coagulation inhibitor (disintegrin)"/>
    <property type="match status" value="4"/>
</dbReference>
<feature type="domain" description="Disintegrin" evidence="2">
    <location>
        <begin position="198"/>
        <end position="282"/>
    </location>
</feature>
<dbReference type="AlphaFoldDB" id="E1ZTB9"/>
<dbReference type="InParanoid" id="E1ZTB9"/>
<proteinExistence type="predicted"/>
<accession>E1ZTB9</accession>
<evidence type="ECO:0000256" key="1">
    <source>
        <dbReference type="SAM" id="SignalP"/>
    </source>
</evidence>
<dbReference type="STRING" id="554065.E1ZTB9"/>
<gene>
    <name evidence="3" type="ORF">CHLNCDRAFT_141667</name>
</gene>
<dbReference type="PROSITE" id="PS50214">
    <property type="entry name" value="DISINTEGRIN_2"/>
    <property type="match status" value="1"/>
</dbReference>
<dbReference type="SMART" id="SM00050">
    <property type="entry name" value="DISIN"/>
    <property type="match status" value="1"/>
</dbReference>
<reference evidence="3 4" key="1">
    <citation type="journal article" date="2010" name="Plant Cell">
        <title>The Chlorella variabilis NC64A genome reveals adaptation to photosymbiosis, coevolution with viruses, and cryptic sex.</title>
        <authorList>
            <person name="Blanc G."/>
            <person name="Duncan G."/>
            <person name="Agarkova I."/>
            <person name="Borodovsky M."/>
            <person name="Gurnon J."/>
            <person name="Kuo A."/>
            <person name="Lindquist E."/>
            <person name="Lucas S."/>
            <person name="Pangilinan J."/>
            <person name="Polle J."/>
            <person name="Salamov A."/>
            <person name="Terry A."/>
            <person name="Yamada T."/>
            <person name="Dunigan D.D."/>
            <person name="Grigoriev I.V."/>
            <person name="Claverie J.M."/>
            <person name="Van Etten J.L."/>
        </authorList>
    </citation>
    <scope>NUCLEOTIDE SEQUENCE [LARGE SCALE GENOMIC DNA]</scope>
    <source>
        <strain evidence="3 4">NC64A</strain>
    </source>
</reference>
<feature type="chain" id="PRO_5003156682" description="Disintegrin domain-containing protein" evidence="1">
    <location>
        <begin position="17"/>
        <end position="491"/>
    </location>
</feature>
<name>E1ZTB9_CHLVA</name>
<keyword evidence="1" id="KW-0732">Signal</keyword>